<dbReference type="RefSeq" id="WP_070372737.1">
    <property type="nucleotide sequence ID" value="NZ_LKEU01000050.1"/>
</dbReference>
<dbReference type="GO" id="GO:0016757">
    <property type="term" value="F:glycosyltransferase activity"/>
    <property type="evidence" value="ECO:0007669"/>
    <property type="project" value="UniProtKB-KW"/>
</dbReference>
<dbReference type="PANTHER" id="PTHR43235:SF1">
    <property type="entry name" value="GLUTAMINE AMIDOTRANSFERASE PB2B2.05-RELATED"/>
    <property type="match status" value="1"/>
</dbReference>
<dbReference type="GO" id="GO:0005829">
    <property type="term" value="C:cytosol"/>
    <property type="evidence" value="ECO:0007669"/>
    <property type="project" value="TreeGrafter"/>
</dbReference>
<evidence type="ECO:0000313" key="2">
    <source>
        <dbReference type="Proteomes" id="UP000176244"/>
    </source>
</evidence>
<dbReference type="Proteomes" id="UP000176244">
    <property type="component" value="Unassembled WGS sequence"/>
</dbReference>
<dbReference type="CDD" id="cd01745">
    <property type="entry name" value="GATase1_2"/>
    <property type="match status" value="1"/>
</dbReference>
<dbReference type="PANTHER" id="PTHR43235">
    <property type="entry name" value="GLUTAMINE AMIDOTRANSFERASE PB2B2.05-RELATED"/>
    <property type="match status" value="1"/>
</dbReference>
<dbReference type="GO" id="GO:0006598">
    <property type="term" value="P:polyamine catabolic process"/>
    <property type="evidence" value="ECO:0007669"/>
    <property type="project" value="TreeGrafter"/>
</dbReference>
<dbReference type="Pfam" id="PF07722">
    <property type="entry name" value="Peptidase_C26"/>
    <property type="match status" value="1"/>
</dbReference>
<dbReference type="InterPro" id="IPR011697">
    <property type="entry name" value="Peptidase_C26"/>
</dbReference>
<evidence type="ECO:0000313" key="1">
    <source>
        <dbReference type="EMBL" id="OFV68969.1"/>
    </source>
</evidence>
<keyword evidence="1" id="KW-0315">Glutamine amidotransferase</keyword>
<accession>A0A1F2PC28</accession>
<proteinExistence type="predicted"/>
<dbReference type="GO" id="GO:0033969">
    <property type="term" value="F:gamma-glutamyl-gamma-aminobutyrate hydrolase activity"/>
    <property type="evidence" value="ECO:0007669"/>
    <property type="project" value="TreeGrafter"/>
</dbReference>
<organism evidence="1 2">
    <name type="scientific">Acetobacterium wieringae</name>
    <dbReference type="NCBI Taxonomy" id="52694"/>
    <lineage>
        <taxon>Bacteria</taxon>
        <taxon>Bacillati</taxon>
        <taxon>Bacillota</taxon>
        <taxon>Clostridia</taxon>
        <taxon>Eubacteriales</taxon>
        <taxon>Eubacteriaceae</taxon>
        <taxon>Acetobacterium</taxon>
    </lineage>
</organism>
<dbReference type="SUPFAM" id="SSF52317">
    <property type="entry name" value="Class I glutamine amidotransferase-like"/>
    <property type="match status" value="1"/>
</dbReference>
<dbReference type="InterPro" id="IPR044668">
    <property type="entry name" value="PuuD-like"/>
</dbReference>
<dbReference type="InterPro" id="IPR029062">
    <property type="entry name" value="Class_I_gatase-like"/>
</dbReference>
<dbReference type="EMBL" id="LKEU01000050">
    <property type="protein sequence ID" value="OFV68969.1"/>
    <property type="molecule type" value="Genomic_DNA"/>
</dbReference>
<dbReference type="EC" id="2.4.2.-" evidence="1"/>
<reference evidence="1 2" key="1">
    <citation type="submission" date="2015-09" db="EMBL/GenBank/DDBJ databases">
        <title>Genome sequence of Acetobacterium wieringae DSM 1911.</title>
        <authorList>
            <person name="Poehlein A."/>
            <person name="Bengelsdorf F.R."/>
            <person name="Schiel-Bengelsdorf B."/>
            <person name="Duerre P."/>
            <person name="Daniel R."/>
        </authorList>
    </citation>
    <scope>NUCLEOTIDE SEQUENCE [LARGE SCALE GENOMIC DNA]</scope>
    <source>
        <strain evidence="1 2">DSM 1911</strain>
    </source>
</reference>
<name>A0A1F2PC28_9FIRM</name>
<dbReference type="OrthoDB" id="9813383at2"/>
<dbReference type="PROSITE" id="PS51273">
    <property type="entry name" value="GATASE_TYPE_1"/>
    <property type="match status" value="1"/>
</dbReference>
<gene>
    <name evidence="1" type="ORF">ACWI_35060</name>
</gene>
<dbReference type="Gene3D" id="3.40.50.880">
    <property type="match status" value="1"/>
</dbReference>
<keyword evidence="1" id="KW-0328">Glycosyltransferase</keyword>
<keyword evidence="1" id="KW-0808">Transferase</keyword>
<dbReference type="AlphaFoldDB" id="A0A1F2PC28"/>
<protein>
    <submittedName>
        <fullName evidence="1">Putative glutamine amidotransferasec</fullName>
        <ecNumber evidence="1">2.4.2.-</ecNumber>
    </submittedName>
</protein>
<sequence length="240" mass="27293">MCAQKKPLIGILPLYDSNKKSIWMYPGYPEGIIAAGGIPVILSILNHDEDIEAIAERLDGFVFSGGHDVDPQHYGEVLLKYCNEIYPPRDHLELRLLRAVMDRDKPVFGVCRGLQLFNVALGGTLYQDINKQVNRELPIQHFQQNNYEFPVHEVMVNKKSRLYEIIGMEMIRVNSMHHQAIARLAPQLTAAAFSRDGLVEAVEIEGLAFGLAVQWHPEFLWRDDENTLRILQAFVAACRN</sequence>
<dbReference type="STRING" id="52694.ACWI_35060"/>
<dbReference type="FunFam" id="3.40.50.880:FF:000030">
    <property type="entry name" value="Gamma-glutamyl-gamma-aminobutyrate hydrolase PuuD"/>
    <property type="match status" value="1"/>
</dbReference>
<comment type="caution">
    <text evidence="1">The sequence shown here is derived from an EMBL/GenBank/DDBJ whole genome shotgun (WGS) entry which is preliminary data.</text>
</comment>